<protein>
    <submittedName>
        <fullName evidence="1">Uncharacterized protein</fullName>
    </submittedName>
</protein>
<evidence type="ECO:0000313" key="3">
    <source>
        <dbReference type="Proteomes" id="UP000233776"/>
    </source>
</evidence>
<dbReference type="EMBL" id="CP058496">
    <property type="protein sequence ID" value="WHO15422.1"/>
    <property type="molecule type" value="Genomic_DNA"/>
</dbReference>
<evidence type="ECO:0000313" key="1">
    <source>
        <dbReference type="EMBL" id="SBO46194.1"/>
    </source>
</evidence>
<reference evidence="1 3" key="1">
    <citation type="submission" date="2016-06" db="EMBL/GenBank/DDBJ databases">
        <authorList>
            <person name="Kjaerup R.B."/>
            <person name="Dalgaard T.S."/>
            <person name="Juul-Madsen H.R."/>
        </authorList>
    </citation>
    <scope>NUCLEOTIDE SEQUENCE [LARGE SCALE GENOMIC DNA]</scope>
    <source>
        <strain evidence="1">JF4278</strain>
    </source>
</reference>
<organism evidence="1 3">
    <name type="scientific">Mycoplasmopsis bovis</name>
    <name type="common">Mycoplasma bovis</name>
    <dbReference type="NCBI Taxonomy" id="28903"/>
    <lineage>
        <taxon>Bacteria</taxon>
        <taxon>Bacillati</taxon>
        <taxon>Mycoplasmatota</taxon>
        <taxon>Mycoplasmoidales</taxon>
        <taxon>Metamycoplasmataceae</taxon>
        <taxon>Mycoplasmopsis</taxon>
    </lineage>
</organism>
<dbReference type="RefSeq" id="WP_014829944.1">
    <property type="nucleotide sequence ID" value="NZ_CP007589.1"/>
</dbReference>
<reference evidence="2 4" key="2">
    <citation type="journal article" date="2020" name="Vet. Res.">
        <title>Phylogenomic analysis of Mycoplasma bovis from Belgian veal, dairy and beef herds.</title>
        <authorList>
            <person name="Bokma J."/>
            <person name="Vereecke N."/>
            <person name="De Bleecker K."/>
            <person name="Callens J."/>
            <person name="Ribbens S."/>
            <person name="Nauwynck H."/>
            <person name="Haesebrouck F."/>
            <person name="Theuns S."/>
            <person name="Boyen F."/>
            <person name="Pardon B."/>
        </authorList>
    </citation>
    <scope>NUCLEOTIDE SEQUENCE [LARGE SCALE GENOMIC DNA]</scope>
    <source>
        <strain evidence="2 4">Mb222</strain>
    </source>
</reference>
<dbReference type="Proteomes" id="UP000596039">
    <property type="component" value="Chromosome"/>
</dbReference>
<keyword evidence="4" id="KW-1185">Reference proteome</keyword>
<gene>
    <name evidence="2" type="ORF">HYD69_04550</name>
    <name evidence="1" type="ORF">MBOVJF4278_00421</name>
</gene>
<dbReference type="EMBL" id="LT578453">
    <property type="protein sequence ID" value="SBO46194.1"/>
    <property type="molecule type" value="Genomic_DNA"/>
</dbReference>
<dbReference type="AlphaFoldDB" id="A0A2N8U2G2"/>
<sequence>MFVRIFFYVEGLFCHVWIKSKRAQKYKNIKAKYNNFANKDYNGINNDIYATDVTYIPVPIDVPDNHIFMSVIIHHQKNVALKMLTSF</sequence>
<dbReference type="Proteomes" id="UP000233776">
    <property type="component" value="Chromosome I"/>
</dbReference>
<reference evidence="2" key="3">
    <citation type="submission" date="2021-04" db="EMBL/GenBank/DDBJ databases">
        <authorList>
            <person name="Vereecke N."/>
            <person name="Bokma J."/>
        </authorList>
    </citation>
    <scope>NUCLEOTIDE SEQUENCE</scope>
    <source>
        <strain evidence="2">Mb222</strain>
    </source>
</reference>
<name>A0A2N8U2G2_MYCBV</name>
<evidence type="ECO:0000313" key="2">
    <source>
        <dbReference type="EMBL" id="WHO15422.1"/>
    </source>
</evidence>
<accession>A0A2N8U2G2</accession>
<proteinExistence type="predicted"/>
<evidence type="ECO:0000313" key="4">
    <source>
        <dbReference type="Proteomes" id="UP000596039"/>
    </source>
</evidence>